<protein>
    <submittedName>
        <fullName evidence="1">Uncharacterized protein</fullName>
    </submittedName>
</protein>
<dbReference type="Proteomes" id="UP000008022">
    <property type="component" value="Unassembled WGS sequence"/>
</dbReference>
<name>A0A0E0MRQ7_ORYRU</name>
<dbReference type="Gramene" id="ORUFI01G04240.1">
    <property type="protein sequence ID" value="ORUFI01G04240.1"/>
    <property type="gene ID" value="ORUFI01G04240"/>
</dbReference>
<evidence type="ECO:0000313" key="2">
    <source>
        <dbReference type="Proteomes" id="UP000008022"/>
    </source>
</evidence>
<accession>A0A0E0MRQ7</accession>
<sequence>MAMDMSKEMRAVHPIAIGLIVLSYHHVFRGNAPLSGCNVQYKNSKLGKIPQPQREQIEDVIVTNIEEFQTFAV</sequence>
<evidence type="ECO:0000313" key="1">
    <source>
        <dbReference type="EnsemblPlants" id="ORUFI01G04240.1"/>
    </source>
</evidence>
<dbReference type="AlphaFoldDB" id="A0A0E0MRQ7"/>
<reference evidence="2" key="1">
    <citation type="submission" date="2013-06" db="EMBL/GenBank/DDBJ databases">
        <authorList>
            <person name="Zhao Q."/>
        </authorList>
    </citation>
    <scope>NUCLEOTIDE SEQUENCE</scope>
    <source>
        <strain evidence="2">cv. W1943</strain>
    </source>
</reference>
<organism evidence="1 2">
    <name type="scientific">Oryza rufipogon</name>
    <name type="common">Brownbeard rice</name>
    <name type="synonym">Asian wild rice</name>
    <dbReference type="NCBI Taxonomy" id="4529"/>
    <lineage>
        <taxon>Eukaryota</taxon>
        <taxon>Viridiplantae</taxon>
        <taxon>Streptophyta</taxon>
        <taxon>Embryophyta</taxon>
        <taxon>Tracheophyta</taxon>
        <taxon>Spermatophyta</taxon>
        <taxon>Magnoliopsida</taxon>
        <taxon>Liliopsida</taxon>
        <taxon>Poales</taxon>
        <taxon>Poaceae</taxon>
        <taxon>BOP clade</taxon>
        <taxon>Oryzoideae</taxon>
        <taxon>Oryzeae</taxon>
        <taxon>Oryzinae</taxon>
        <taxon>Oryza</taxon>
    </lineage>
</organism>
<dbReference type="HOGENOM" id="CLU_2709097_0_0_1"/>
<dbReference type="EnsemblPlants" id="ORUFI01G04240.1">
    <property type="protein sequence ID" value="ORUFI01G04240.1"/>
    <property type="gene ID" value="ORUFI01G04240"/>
</dbReference>
<reference evidence="1" key="2">
    <citation type="submission" date="2015-06" db="UniProtKB">
        <authorList>
            <consortium name="EnsemblPlants"/>
        </authorList>
    </citation>
    <scope>IDENTIFICATION</scope>
</reference>
<proteinExistence type="predicted"/>
<keyword evidence="2" id="KW-1185">Reference proteome</keyword>